<keyword evidence="3" id="KW-1185">Reference proteome</keyword>
<dbReference type="InterPro" id="IPR051465">
    <property type="entry name" value="Cell_Envelope_Struct_Comp"/>
</dbReference>
<dbReference type="Pfam" id="PF00395">
    <property type="entry name" value="SLH"/>
    <property type="match status" value="3"/>
</dbReference>
<comment type="caution">
    <text evidence="2">The sequence shown here is derived from an EMBL/GenBank/DDBJ whole genome shotgun (WGS) entry which is preliminary data.</text>
</comment>
<dbReference type="PROSITE" id="PS51272">
    <property type="entry name" value="SLH"/>
    <property type="match status" value="3"/>
</dbReference>
<name>M9M4V3_PAEPP</name>
<sequence>MKTTKRVILFFIIGGVVLPTLLGMVPTEAKGVNFKDVSANHWAKNSINAAVNAGYFKGDGNGKFKPGATVTRAEFAALLSRVSKAEPSAEKVNVFSDLNHHWSKKEVERAVALGFIDPRNYPNGFKPNTALTREEMAVWVSSGLAALDEDFKQALLDTKETLIPIKEYFKPGIPASIVGHIAVAIGTKLMSGYPDGSFGMKNTTTRAETSAFLLRFVKVASKRADSYPALNELRAVGTEKNNLEVVSPLKPTRSMTEVAGKTKTFRNYAGKLVFHRMIAVNVGNWNEKSFYGELFVGEENKNFLKKKEGMYPVYMEITIYPKTEEFDLDHYFGGMPNLLGAFATNNDKYKKYGYETLPRTKTKQFFAEHAEGVTFWVVRYFVEGESSLGEVEFDDGSFLNVVAK</sequence>
<organism evidence="2 3">
    <name type="scientific">Paenibacillus popilliae ATCC 14706</name>
    <dbReference type="NCBI Taxonomy" id="1212764"/>
    <lineage>
        <taxon>Bacteria</taxon>
        <taxon>Bacillati</taxon>
        <taxon>Bacillota</taxon>
        <taxon>Bacilli</taxon>
        <taxon>Bacillales</taxon>
        <taxon>Paenibacillaceae</taxon>
        <taxon>Paenibacillus</taxon>
    </lineage>
</organism>
<reference evidence="2 3" key="1">
    <citation type="submission" date="2012-10" db="EMBL/GenBank/DDBJ databases">
        <title>Draft Genome Sequence of Paenibacillus popilliae ATCC 14706T.</title>
        <authorList>
            <person name="Iiyama K."/>
            <person name="Mori K."/>
            <person name="Mon H."/>
            <person name="Chieda Y."/>
            <person name="Lee J.M."/>
            <person name="Kusakabe T."/>
            <person name="Tashiro K."/>
            <person name="Asano S."/>
            <person name="Yasunaga-Aoki C."/>
            <person name="Shimizu S."/>
        </authorList>
    </citation>
    <scope>NUCLEOTIDE SEQUENCE [LARGE SCALE GENOMIC DNA]</scope>
    <source>
        <strain evidence="2 3">ATCC 14706</strain>
    </source>
</reference>
<dbReference type="OrthoDB" id="5845122at2"/>
<evidence type="ECO:0000313" key="2">
    <source>
        <dbReference type="EMBL" id="GAC42353.1"/>
    </source>
</evidence>
<dbReference type="AlphaFoldDB" id="M9M4V3"/>
<proteinExistence type="predicted"/>
<protein>
    <recommendedName>
        <fullName evidence="1">SLH domain-containing protein</fullName>
    </recommendedName>
</protein>
<gene>
    <name evidence="2" type="ORF">PPOP_1710</name>
</gene>
<dbReference type="EMBL" id="BALG01000093">
    <property type="protein sequence ID" value="GAC42353.1"/>
    <property type="molecule type" value="Genomic_DNA"/>
</dbReference>
<dbReference type="RefSeq" id="WP_006285777.1">
    <property type="nucleotide sequence ID" value="NZ_BALG01000093.1"/>
</dbReference>
<accession>M9M4V3</accession>
<dbReference type="Proteomes" id="UP000029453">
    <property type="component" value="Unassembled WGS sequence"/>
</dbReference>
<dbReference type="PANTHER" id="PTHR43308">
    <property type="entry name" value="OUTER MEMBRANE PROTEIN ALPHA-RELATED"/>
    <property type="match status" value="1"/>
</dbReference>
<evidence type="ECO:0000259" key="1">
    <source>
        <dbReference type="PROSITE" id="PS51272"/>
    </source>
</evidence>
<feature type="domain" description="SLH" evidence="1">
    <location>
        <begin position="164"/>
        <end position="227"/>
    </location>
</feature>
<evidence type="ECO:0000313" key="3">
    <source>
        <dbReference type="Proteomes" id="UP000029453"/>
    </source>
</evidence>
<feature type="domain" description="SLH" evidence="1">
    <location>
        <begin position="94"/>
        <end position="154"/>
    </location>
</feature>
<dbReference type="InterPro" id="IPR001119">
    <property type="entry name" value="SLH_dom"/>
</dbReference>
<feature type="domain" description="SLH" evidence="1">
    <location>
        <begin position="30"/>
        <end position="93"/>
    </location>
</feature>